<sequence length="288" mass="31190">MGGKVKSAFISRLLSLTLGCCAAALAAVPAHAGEQDLLASIETRGEFVVGTEARYAPFEFVENGEIVGYSADVIARVMEVFPDVKLNRMDLPFQGILPGLQAKKFDYVVTSIVADKARYEKFALSAPIADATVALIKRKSDTSLNVSEDIAGKIVGTQAGSVPLGDINAFAEQLKAQGIPVKEVKTYVGFEEAYADLMVGRIDAVANTLPALFMLKQKRPDDFEVVQPAFGPSRYITWAARRDEDSATLIRKIDERLQELNKSGVLAELQKKWIGSSVDLPLTLPAPQ</sequence>
<dbReference type="PANTHER" id="PTHR35936:SF17">
    <property type="entry name" value="ARGININE-BINDING EXTRACELLULAR PROTEIN ARTP"/>
    <property type="match status" value="1"/>
</dbReference>
<proteinExistence type="predicted"/>
<reference evidence="4 5" key="1">
    <citation type="submission" date="2020-08" db="EMBL/GenBank/DDBJ databases">
        <title>Genomic Encyclopedia of Type Strains, Phase IV (KMG-IV): sequencing the most valuable type-strain genomes for metagenomic binning, comparative biology and taxonomic classification.</title>
        <authorList>
            <person name="Goeker M."/>
        </authorList>
    </citation>
    <scope>NUCLEOTIDE SEQUENCE [LARGE SCALE GENOMIC DNA]</scope>
    <source>
        <strain evidence="4 5">DSM 7050</strain>
    </source>
</reference>
<comment type="caution">
    <text evidence="4">The sequence shown here is derived from an EMBL/GenBank/DDBJ whole genome shotgun (WGS) entry which is preliminary data.</text>
</comment>
<gene>
    <name evidence="4" type="ORF">GGQ99_003260</name>
</gene>
<dbReference type="Proteomes" id="UP000539538">
    <property type="component" value="Unassembled WGS sequence"/>
</dbReference>
<evidence type="ECO:0000313" key="5">
    <source>
        <dbReference type="Proteomes" id="UP000539538"/>
    </source>
</evidence>
<dbReference type="EMBL" id="JACHOT010000004">
    <property type="protein sequence ID" value="MBB4651493.1"/>
    <property type="molecule type" value="Genomic_DNA"/>
</dbReference>
<dbReference type="SUPFAM" id="SSF53850">
    <property type="entry name" value="Periplasmic binding protein-like II"/>
    <property type="match status" value="1"/>
</dbReference>
<feature type="chain" id="PRO_5046735757" evidence="2">
    <location>
        <begin position="33"/>
        <end position="288"/>
    </location>
</feature>
<dbReference type="RefSeq" id="WP_210307912.1">
    <property type="nucleotide sequence ID" value="NZ_BAAAVZ010000001.1"/>
</dbReference>
<protein>
    <submittedName>
        <fullName evidence="4">Polar amino acid transport system substrate-binding protein</fullName>
    </submittedName>
</protein>
<accession>A0ABR6L4F0</accession>
<evidence type="ECO:0000256" key="2">
    <source>
        <dbReference type="SAM" id="SignalP"/>
    </source>
</evidence>
<dbReference type="PANTHER" id="PTHR35936">
    <property type="entry name" value="MEMBRANE-BOUND LYTIC MUREIN TRANSGLYCOSYLASE F"/>
    <property type="match status" value="1"/>
</dbReference>
<evidence type="ECO:0000256" key="1">
    <source>
        <dbReference type="ARBA" id="ARBA00022729"/>
    </source>
</evidence>
<dbReference type="Gene3D" id="3.40.190.10">
    <property type="entry name" value="Periplasmic binding protein-like II"/>
    <property type="match status" value="2"/>
</dbReference>
<dbReference type="SMART" id="SM00062">
    <property type="entry name" value="PBPb"/>
    <property type="match status" value="1"/>
</dbReference>
<dbReference type="InterPro" id="IPR001638">
    <property type="entry name" value="Solute-binding_3/MltF_N"/>
</dbReference>
<organism evidence="4 5">
    <name type="scientific">Aminobacter niigataensis</name>
    <dbReference type="NCBI Taxonomy" id="83265"/>
    <lineage>
        <taxon>Bacteria</taxon>
        <taxon>Pseudomonadati</taxon>
        <taxon>Pseudomonadota</taxon>
        <taxon>Alphaproteobacteria</taxon>
        <taxon>Hyphomicrobiales</taxon>
        <taxon>Phyllobacteriaceae</taxon>
        <taxon>Aminobacter</taxon>
    </lineage>
</organism>
<feature type="domain" description="Solute-binding protein family 3/N-terminal" evidence="3">
    <location>
        <begin position="46"/>
        <end position="277"/>
    </location>
</feature>
<dbReference type="Pfam" id="PF00497">
    <property type="entry name" value="SBP_bac_3"/>
    <property type="match status" value="1"/>
</dbReference>
<keyword evidence="1 2" id="KW-0732">Signal</keyword>
<feature type="signal peptide" evidence="2">
    <location>
        <begin position="1"/>
        <end position="32"/>
    </location>
</feature>
<evidence type="ECO:0000313" key="4">
    <source>
        <dbReference type="EMBL" id="MBB4651493.1"/>
    </source>
</evidence>
<evidence type="ECO:0000259" key="3">
    <source>
        <dbReference type="SMART" id="SM00062"/>
    </source>
</evidence>
<keyword evidence="5" id="KW-1185">Reference proteome</keyword>
<name>A0ABR6L4F0_9HYPH</name>